<dbReference type="RefSeq" id="WP_148957239.1">
    <property type="nucleotide sequence ID" value="NZ_QSND01000002.1"/>
</dbReference>
<protein>
    <submittedName>
        <fullName evidence="1">Uncharacterized protein</fullName>
    </submittedName>
</protein>
<dbReference type="EMBL" id="QSND01000002">
    <property type="protein sequence ID" value="KAA6451366.1"/>
    <property type="molecule type" value="Genomic_DNA"/>
</dbReference>
<name>A0A5M8RW27_9BACI</name>
<organism evidence="1 2">
    <name type="scientific">Bacillus swezeyi</name>
    <dbReference type="NCBI Taxonomy" id="1925020"/>
    <lineage>
        <taxon>Bacteria</taxon>
        <taxon>Bacillati</taxon>
        <taxon>Bacillota</taxon>
        <taxon>Bacilli</taxon>
        <taxon>Bacillales</taxon>
        <taxon>Bacillaceae</taxon>
        <taxon>Bacillus</taxon>
    </lineage>
</organism>
<evidence type="ECO:0000313" key="1">
    <source>
        <dbReference type="EMBL" id="KAA6451366.1"/>
    </source>
</evidence>
<gene>
    <name evidence="1" type="ORF">DX927_11365</name>
</gene>
<evidence type="ECO:0000313" key="2">
    <source>
        <dbReference type="Proteomes" id="UP000324326"/>
    </source>
</evidence>
<dbReference type="Proteomes" id="UP000324326">
    <property type="component" value="Unassembled WGS sequence"/>
</dbReference>
<accession>A0A5M8RW27</accession>
<sequence>MNRDKEELKKWMVESQGSEIADALFAGSPEVVQRIKERTKAVAENRRQRHSKKTFVVQKVNLDRRLNGRTVIDENGDRVIYRKTKRK</sequence>
<proteinExistence type="predicted"/>
<dbReference type="AlphaFoldDB" id="A0A5M8RW27"/>
<comment type="caution">
    <text evidence="1">The sequence shown here is derived from an EMBL/GenBank/DDBJ whole genome shotgun (WGS) entry which is preliminary data.</text>
</comment>
<reference evidence="1 2" key="1">
    <citation type="submission" date="2018-08" db="EMBL/GenBank/DDBJ databases">
        <title>Bacillus phenotypic plasticity.</title>
        <authorList>
            <person name="Hurtado E."/>
        </authorList>
    </citation>
    <scope>NUCLEOTIDE SEQUENCE [LARGE SCALE GENOMIC DNA]</scope>
    <source>
        <strain evidence="1 2">427</strain>
    </source>
</reference>